<organism evidence="2 3">
    <name type="scientific">Massilimicrobiota timonensis</name>
    <dbReference type="NCBI Taxonomy" id="1776392"/>
    <lineage>
        <taxon>Bacteria</taxon>
        <taxon>Bacillati</taxon>
        <taxon>Bacillota</taxon>
        <taxon>Erysipelotrichia</taxon>
        <taxon>Erysipelotrichales</taxon>
        <taxon>Erysipelotrichaceae</taxon>
        <taxon>Massilimicrobiota</taxon>
    </lineage>
</organism>
<dbReference type="EMBL" id="NFLJ01000013">
    <property type="protein sequence ID" value="OUQ34791.1"/>
    <property type="molecule type" value="Genomic_DNA"/>
</dbReference>
<dbReference type="RefSeq" id="WP_087357815.1">
    <property type="nucleotide sequence ID" value="NZ_NFLJ01000013.1"/>
</dbReference>
<dbReference type="OrthoDB" id="1641401at2"/>
<dbReference type="AlphaFoldDB" id="A0A1Y4T0S6"/>
<protein>
    <submittedName>
        <fullName evidence="2">Uncharacterized protein</fullName>
    </submittedName>
</protein>
<dbReference type="Proteomes" id="UP000195305">
    <property type="component" value="Unassembled WGS sequence"/>
</dbReference>
<proteinExistence type="predicted"/>
<keyword evidence="3" id="KW-1185">Reference proteome</keyword>
<keyword evidence="1" id="KW-0812">Transmembrane</keyword>
<evidence type="ECO:0000256" key="1">
    <source>
        <dbReference type="SAM" id="Phobius"/>
    </source>
</evidence>
<sequence length="318" mass="37941">MNDLLERYLGAVCSYFFGRKRQYVYHDLKTQISQSVHQYEDMEDLLMSYGHPLSVAYSYGYRPTIYHHFNPKIVNFIEKLVFLISGIYLFLSTLYYLEQFGCLSFQSTNNVVTTMNTSSIFEAFLSYPIIIMIGIIAIAILALIILDKKEPIPQDLNLRWNIQDLDHLPHPSHYPNHTIETIFMIIFIAFFICYGFFFSSDIIIKIQHESYQMIHMMTYFFQPFIMIIIFDYFIDMTKKIYTKKYLKYSFIINLFTIVSLTIFVVNSHFLSQYLLPINTNFQYILVNAFIITALFFIYFISLYKLVRNIKSYRFLFKK</sequence>
<gene>
    <name evidence="2" type="ORF">B5E75_05665</name>
</gene>
<name>A0A1Y4T0S6_9FIRM</name>
<feature type="transmembrane region" description="Helical" evidence="1">
    <location>
        <begin position="246"/>
        <end position="269"/>
    </location>
</feature>
<reference evidence="2 3" key="1">
    <citation type="journal article" date="2018" name="BMC Genomics">
        <title>Whole genome sequencing and function prediction of 133 gut anaerobes isolated from chicken caecum in pure cultures.</title>
        <authorList>
            <person name="Medvecky M."/>
            <person name="Cejkova D."/>
            <person name="Polansky O."/>
            <person name="Karasova D."/>
            <person name="Kubasova T."/>
            <person name="Cizek A."/>
            <person name="Rychlik I."/>
        </authorList>
    </citation>
    <scope>NUCLEOTIDE SEQUENCE [LARGE SCALE GENOMIC DNA]</scope>
    <source>
        <strain evidence="2 3">An13</strain>
    </source>
</reference>
<feature type="transmembrane region" description="Helical" evidence="1">
    <location>
        <begin position="80"/>
        <end position="97"/>
    </location>
</feature>
<comment type="caution">
    <text evidence="2">The sequence shown here is derived from an EMBL/GenBank/DDBJ whole genome shotgun (WGS) entry which is preliminary data.</text>
</comment>
<evidence type="ECO:0000313" key="2">
    <source>
        <dbReference type="EMBL" id="OUQ34791.1"/>
    </source>
</evidence>
<feature type="transmembrane region" description="Helical" evidence="1">
    <location>
        <begin position="124"/>
        <end position="146"/>
    </location>
</feature>
<evidence type="ECO:0000313" key="3">
    <source>
        <dbReference type="Proteomes" id="UP000195305"/>
    </source>
</evidence>
<feature type="transmembrane region" description="Helical" evidence="1">
    <location>
        <begin position="182"/>
        <end position="204"/>
    </location>
</feature>
<keyword evidence="1" id="KW-0472">Membrane</keyword>
<feature type="transmembrane region" description="Helical" evidence="1">
    <location>
        <begin position="216"/>
        <end position="234"/>
    </location>
</feature>
<accession>A0A1Y4T0S6</accession>
<feature type="transmembrane region" description="Helical" evidence="1">
    <location>
        <begin position="281"/>
        <end position="303"/>
    </location>
</feature>
<keyword evidence="1" id="KW-1133">Transmembrane helix</keyword>